<dbReference type="KEGG" id="bmy:BM_BM18050"/>
<proteinExistence type="predicted"/>
<sequence>MHKMADYSTNHNNVANKYNYEGGRTKFWIPTITNKCGTDDHWKWRRIPNGYRDQSVQPIRLKNLIKRLQEESIHHNIIKKQEQLGIIEKVDLPHHGVLTPNKSTTKIPIVYDTSAHLRDSKSLNEVLYRGPILLPDLVDVLLRFRMMETVILLDIEKAFLQ</sequence>
<name>A8PHU8_BRUMA</name>
<evidence type="ECO:0000313" key="2">
    <source>
        <dbReference type="EMBL" id="VIO89378.1"/>
    </source>
</evidence>
<keyword evidence="3" id="KW-1185">Reference proteome</keyword>
<dbReference type="WBParaSite" id="Bm18050.1">
    <property type="protein sequence ID" value="Bm18050.1"/>
    <property type="gene ID" value="WBGene00269190"/>
</dbReference>
<organism evidence="1">
    <name type="scientific">Brugia malayi</name>
    <name type="common">Filarial nematode worm</name>
    <dbReference type="NCBI Taxonomy" id="6279"/>
    <lineage>
        <taxon>Eukaryota</taxon>
        <taxon>Metazoa</taxon>
        <taxon>Ecdysozoa</taxon>
        <taxon>Nematoda</taxon>
        <taxon>Chromadorea</taxon>
        <taxon>Rhabditida</taxon>
        <taxon>Spirurina</taxon>
        <taxon>Spiruromorpha</taxon>
        <taxon>Filarioidea</taxon>
        <taxon>Onchocercidae</taxon>
        <taxon>Brugia</taxon>
    </lineage>
</organism>
<protein>
    <submittedName>
        <fullName evidence="1">Protein R52.2, putative</fullName>
    </submittedName>
</protein>
<reference evidence="4" key="3">
    <citation type="submission" date="2019-12" db="UniProtKB">
        <authorList>
            <consortium name="WormBaseParasite"/>
        </authorList>
    </citation>
    <scope>IDENTIFICATION</scope>
</reference>
<evidence type="ECO:0000313" key="4">
    <source>
        <dbReference type="WBParaSite" id="Bm18050.1"/>
    </source>
</evidence>
<dbReference type="OrthoDB" id="5866796at2759"/>
<dbReference type="EMBL" id="DS239219">
    <property type="protein sequence ID" value="EDP34505.1"/>
    <property type="molecule type" value="Genomic_DNA"/>
</dbReference>
<evidence type="ECO:0000313" key="3">
    <source>
        <dbReference type="Proteomes" id="UP000006672"/>
    </source>
</evidence>
<dbReference type="EMBL" id="CAAKNF010000196">
    <property type="protein sequence ID" value="VIO89378.1"/>
    <property type="molecule type" value="Genomic_DNA"/>
</dbReference>
<dbReference type="InterPro" id="IPR043502">
    <property type="entry name" value="DNA/RNA_pol_sf"/>
</dbReference>
<dbReference type="GeneID" id="6100085"/>
<gene>
    <name evidence="2 4" type="primary">Bm18050</name>
    <name evidence="1" type="ORF">Bm1_25925</name>
    <name evidence="2" type="ORF">BM_BM18050</name>
</gene>
<reference evidence="2" key="2">
    <citation type="submission" date="2019-04" db="EMBL/GenBank/DDBJ databases">
        <authorList>
            <person name="Howe K."/>
            <person name="Paulini M."/>
            <person name="Williams G."/>
        </authorList>
    </citation>
    <scope>NUCLEOTIDE SEQUENCE [LARGE SCALE GENOMIC DNA]</scope>
    <source>
        <strain evidence="2">FR3</strain>
    </source>
</reference>
<dbReference type="CTD" id="6100085"/>
<dbReference type="STRING" id="6279.A8PHU8"/>
<dbReference type="AlphaFoldDB" id="A8PHU8"/>
<accession>A0A4E9F2J3</accession>
<dbReference type="SUPFAM" id="SSF56672">
    <property type="entry name" value="DNA/RNA polymerases"/>
    <property type="match status" value="1"/>
</dbReference>
<dbReference type="RefSeq" id="XP_001896643.1">
    <property type="nucleotide sequence ID" value="XM_001896608.1"/>
</dbReference>
<accession>A8PHU8</accession>
<evidence type="ECO:0000313" key="1">
    <source>
        <dbReference type="EMBL" id="EDP34505.1"/>
    </source>
</evidence>
<dbReference type="Proteomes" id="UP000006672">
    <property type="component" value="Unassembled WGS sequence"/>
</dbReference>
<reference evidence="1 3" key="1">
    <citation type="journal article" date="2007" name="Science">
        <title>Draft genome of the filarial nematode parasite Brugia malayi.</title>
        <authorList>
            <person name="Ghedin E."/>
            <person name="Wang S."/>
            <person name="Spiro D."/>
            <person name="Caler E."/>
            <person name="Zhao Q."/>
            <person name="Crabtree J."/>
            <person name="Allen J.E."/>
            <person name="Delcher A.L."/>
            <person name="Guiliano D.B."/>
            <person name="Miranda-Saavedra D."/>
            <person name="Angiuoli S.V."/>
            <person name="Creasy T."/>
            <person name="Amedeo P."/>
            <person name="Haas B."/>
            <person name="El-Sayed N.M."/>
            <person name="Wortman J.R."/>
            <person name="Feldblyum T."/>
            <person name="Tallon L."/>
            <person name="Schatz M."/>
            <person name="Shumway M."/>
            <person name="Koo H."/>
            <person name="Salzberg S.L."/>
            <person name="Schobel S."/>
            <person name="Pertea M."/>
            <person name="Pop M."/>
            <person name="White O."/>
            <person name="Barton G.J."/>
            <person name="Carlow C.K."/>
            <person name="Crawford M.J."/>
            <person name="Daub J."/>
            <person name="Dimmic M.W."/>
            <person name="Estes C.F."/>
            <person name="Foster J.M."/>
            <person name="Ganatra M."/>
            <person name="Gregory W.F."/>
            <person name="Johnson N.M."/>
            <person name="Jin J."/>
            <person name="Komuniecki R."/>
            <person name="Korf I."/>
            <person name="Kumar S."/>
            <person name="Laney S."/>
            <person name="Li B.W."/>
            <person name="Li W."/>
            <person name="Lindblom T.H."/>
            <person name="Lustigman S."/>
            <person name="Ma D."/>
            <person name="Maina C.V."/>
            <person name="Martin D.M."/>
            <person name="McCarter J.P."/>
            <person name="McReynolds L."/>
            <person name="Mitreva M."/>
            <person name="Nutman T.B."/>
            <person name="Parkinson J."/>
            <person name="Peregrin-Alvarez J.M."/>
            <person name="Poole C."/>
            <person name="Ren Q."/>
            <person name="Saunders L."/>
            <person name="Sluder A.E."/>
            <person name="Smith K."/>
            <person name="Stanke M."/>
            <person name="Unnasch T.R."/>
            <person name="Ware J."/>
            <person name="Wei A.D."/>
            <person name="Weil G."/>
            <person name="Williams D.J."/>
            <person name="Zhang Y."/>
            <person name="Williams S.A."/>
            <person name="Fraser-Liggett C."/>
            <person name="Slatko B."/>
            <person name="Blaxter M.L."/>
            <person name="Scott A.L."/>
        </authorList>
    </citation>
    <scope>NUCLEOTIDE SEQUENCE [LARGE SCALE GENOMIC DNA]</scope>
    <source>
        <strain evidence="3">FR3</strain>
    </source>
</reference>